<feature type="region of interest" description="Disordered" evidence="2">
    <location>
        <begin position="73"/>
        <end position="95"/>
    </location>
</feature>
<feature type="compositionally biased region" description="Basic residues" evidence="2">
    <location>
        <begin position="80"/>
        <end position="94"/>
    </location>
</feature>
<dbReference type="PROSITE" id="PS00028">
    <property type="entry name" value="ZINC_FINGER_C2H2_1"/>
    <property type="match status" value="1"/>
</dbReference>
<dbReference type="SUPFAM" id="SSF57667">
    <property type="entry name" value="beta-beta-alpha zinc fingers"/>
    <property type="match status" value="1"/>
</dbReference>
<gene>
    <name evidence="4" type="ORF">SI7747_UN021636</name>
</gene>
<dbReference type="PANTHER" id="PTHR46547:SF7">
    <property type="entry name" value="ZINC FINGER PROTEIN GIS"/>
    <property type="match status" value="1"/>
</dbReference>
<name>A0ABN7EDM7_SPIIN</name>
<dbReference type="Proteomes" id="UP001189122">
    <property type="component" value="Unassembled WGS sequence"/>
</dbReference>
<keyword evidence="5" id="KW-1185">Reference proteome</keyword>
<evidence type="ECO:0000256" key="2">
    <source>
        <dbReference type="SAM" id="MobiDB-lite"/>
    </source>
</evidence>
<protein>
    <recommendedName>
        <fullName evidence="3">C2H2-type domain-containing protein</fullName>
    </recommendedName>
</protein>
<dbReference type="InterPro" id="IPR036236">
    <property type="entry name" value="Znf_C2H2_sf"/>
</dbReference>
<comment type="caution">
    <text evidence="4">The sequence shown here is derived from an EMBL/GenBank/DDBJ whole genome shotgun (WGS) entry which is preliminary data.</text>
</comment>
<organism evidence="4 5">
    <name type="scientific">Spirodela intermedia</name>
    <name type="common">Intermediate duckweed</name>
    <dbReference type="NCBI Taxonomy" id="51605"/>
    <lineage>
        <taxon>Eukaryota</taxon>
        <taxon>Viridiplantae</taxon>
        <taxon>Streptophyta</taxon>
        <taxon>Embryophyta</taxon>
        <taxon>Tracheophyta</taxon>
        <taxon>Spermatophyta</taxon>
        <taxon>Magnoliopsida</taxon>
        <taxon>Liliopsida</taxon>
        <taxon>Araceae</taxon>
        <taxon>Lemnoideae</taxon>
        <taxon>Spirodela</taxon>
    </lineage>
</organism>
<feature type="region of interest" description="Disordered" evidence="2">
    <location>
        <begin position="27"/>
        <end position="56"/>
    </location>
</feature>
<keyword evidence="1" id="KW-0479">Metal-binding</keyword>
<reference evidence="5" key="1">
    <citation type="journal article" date="2020" name="Sci. Rep.">
        <title>Chromosome-scale genome assembly for the duckweed Spirodela intermedia, integrating cytogenetic maps, PacBio and Oxford Nanopore libraries.</title>
        <authorList>
            <person name="Hoang P.T.N."/>
            <person name="Fiebig A."/>
            <person name="Novak P."/>
            <person name="Macas J."/>
            <person name="Cao H.X."/>
            <person name="Stepanenko A."/>
            <person name="Chen G."/>
            <person name="Borisjuk N."/>
            <person name="Scholz U."/>
            <person name="Schubert I."/>
        </authorList>
    </citation>
    <scope>NUCLEOTIDE SEQUENCE [LARGE SCALE GENOMIC DNA]</scope>
</reference>
<dbReference type="InterPro" id="IPR044291">
    <property type="entry name" value="GIS/GIS2/ZFP8"/>
</dbReference>
<evidence type="ECO:0000313" key="5">
    <source>
        <dbReference type="Proteomes" id="UP001189122"/>
    </source>
</evidence>
<sequence length="189" mass="19528">MNNRESRDFMAVDTFSQLPFIRPVPAAVKRSPESPPAAPSGCSASRGGGGGGGGEGRRKFECHYCRRNFPTSQALGGHQNAHKRERQITRRAHHPGAGGAAYRLRAYAPWNGIAHGGIPGTHFHGGGGPLPRTIDGSPLPFLWGLPAVQGGGGGGGMMGASSAALAPAGRLVYGSATGVQDQLSLDLRL</sequence>
<keyword evidence="1" id="KW-0863">Zinc-finger</keyword>
<evidence type="ECO:0000256" key="1">
    <source>
        <dbReference type="PROSITE-ProRule" id="PRU00042"/>
    </source>
</evidence>
<accession>A0ABN7EDM7</accession>
<dbReference type="PANTHER" id="PTHR46547">
    <property type="entry name" value="ZINC FINGER PROTEIN GIS"/>
    <property type="match status" value="1"/>
</dbReference>
<dbReference type="EMBL" id="CACRZD030000270">
    <property type="protein sequence ID" value="CAA6675294.1"/>
    <property type="molecule type" value="Genomic_DNA"/>
</dbReference>
<feature type="domain" description="C2H2-type" evidence="3">
    <location>
        <begin position="60"/>
        <end position="87"/>
    </location>
</feature>
<evidence type="ECO:0000313" key="4">
    <source>
        <dbReference type="EMBL" id="CAA6675294.1"/>
    </source>
</evidence>
<dbReference type="Gene3D" id="3.30.160.60">
    <property type="entry name" value="Classic Zinc Finger"/>
    <property type="match status" value="1"/>
</dbReference>
<keyword evidence="1" id="KW-0862">Zinc</keyword>
<proteinExistence type="predicted"/>
<dbReference type="InterPro" id="IPR013087">
    <property type="entry name" value="Znf_C2H2_type"/>
</dbReference>
<evidence type="ECO:0000259" key="3">
    <source>
        <dbReference type="PROSITE" id="PS50157"/>
    </source>
</evidence>
<dbReference type="Pfam" id="PF13912">
    <property type="entry name" value="zf-C2H2_6"/>
    <property type="match status" value="1"/>
</dbReference>
<dbReference type="PROSITE" id="PS50157">
    <property type="entry name" value="ZINC_FINGER_C2H2_2"/>
    <property type="match status" value="1"/>
</dbReference>